<dbReference type="InterPro" id="IPR001466">
    <property type="entry name" value="Beta-lactam-related"/>
</dbReference>
<reference evidence="2 3" key="1">
    <citation type="submission" date="2017-06" db="EMBL/GenBank/DDBJ databases">
        <authorList>
            <person name="Kim H.J."/>
            <person name="Triplett B.A."/>
        </authorList>
    </citation>
    <scope>NUCLEOTIDE SEQUENCE [LARGE SCALE GENOMIC DNA]</scope>
    <source>
        <strain evidence="2 3">DSM 44272</strain>
    </source>
</reference>
<accession>A0A238XQA0</accession>
<protein>
    <submittedName>
        <fullName evidence="2">CubicO group peptidase, beta-lactamase class C family</fullName>
    </submittedName>
</protein>
<dbReference type="PANTHER" id="PTHR43319:SF3">
    <property type="entry name" value="BETA-LACTAMASE-RELATED DOMAIN-CONTAINING PROTEIN"/>
    <property type="match status" value="1"/>
</dbReference>
<dbReference type="PANTHER" id="PTHR43319">
    <property type="entry name" value="BETA-LACTAMASE-RELATED"/>
    <property type="match status" value="1"/>
</dbReference>
<sequence length="376" mass="40754">MAEVHGCCDERFAGVRDALAQQLDGEELGASVAVDLDGETVVDIWGGHRDAERTTPWTQDTIVNVWSTTKCVLNLAALMLVERGELDVYAPVGDYWPEFSAKGKKDVEVRHLMAHTSGVSGWEQPFSVRDMYDWETACERLAAQRPWWEPGTAAGYHAATQGFLVGEVIRRITNKTFQRFVADEIAGPLGADFQVGARSGDWDRVASLVAPPRADPAGDIDSTSIAVRTFTAPVMSVKATASPEWRSADLGALNGHSNARGVLDVMRVLTLGGEAGGVRLLSPKTVELVFEVQADGVDLVLEDAFRWGMGYCLGSPVVPYVASGRTVFWGGWGGSLVVMDLHRRLTISYMMNKMAPGLLGSDRAESYVRAVYSALG</sequence>
<dbReference type="OrthoDB" id="3422781at2"/>
<dbReference type="SUPFAM" id="SSF56601">
    <property type="entry name" value="beta-lactamase/transpeptidase-like"/>
    <property type="match status" value="1"/>
</dbReference>
<name>A0A238XQA0_9ACTN</name>
<proteinExistence type="predicted"/>
<dbReference type="AlphaFoldDB" id="A0A238XQA0"/>
<gene>
    <name evidence="2" type="ORF">SAMN06272737_11521</name>
</gene>
<organism evidence="2 3">
    <name type="scientific">Blastococcus mobilis</name>
    <dbReference type="NCBI Taxonomy" id="1938746"/>
    <lineage>
        <taxon>Bacteria</taxon>
        <taxon>Bacillati</taxon>
        <taxon>Actinomycetota</taxon>
        <taxon>Actinomycetes</taxon>
        <taxon>Geodermatophilales</taxon>
        <taxon>Geodermatophilaceae</taxon>
        <taxon>Blastococcus</taxon>
    </lineage>
</organism>
<dbReference type="Pfam" id="PF00144">
    <property type="entry name" value="Beta-lactamase"/>
    <property type="match status" value="1"/>
</dbReference>
<dbReference type="Proteomes" id="UP000198403">
    <property type="component" value="Unassembled WGS sequence"/>
</dbReference>
<dbReference type="EMBL" id="FZNO01000015">
    <property type="protein sequence ID" value="SNR60862.1"/>
    <property type="molecule type" value="Genomic_DNA"/>
</dbReference>
<dbReference type="RefSeq" id="WP_089337197.1">
    <property type="nucleotide sequence ID" value="NZ_FZNO01000015.1"/>
</dbReference>
<dbReference type="InterPro" id="IPR012338">
    <property type="entry name" value="Beta-lactam/transpept-like"/>
</dbReference>
<dbReference type="InterPro" id="IPR052907">
    <property type="entry name" value="Beta-lactamase/esterase"/>
</dbReference>
<evidence type="ECO:0000259" key="1">
    <source>
        <dbReference type="Pfam" id="PF00144"/>
    </source>
</evidence>
<feature type="domain" description="Beta-lactamase-related" evidence="1">
    <location>
        <begin position="18"/>
        <end position="358"/>
    </location>
</feature>
<keyword evidence="3" id="KW-1185">Reference proteome</keyword>
<evidence type="ECO:0000313" key="3">
    <source>
        <dbReference type="Proteomes" id="UP000198403"/>
    </source>
</evidence>
<dbReference type="Gene3D" id="3.40.710.10">
    <property type="entry name" value="DD-peptidase/beta-lactamase superfamily"/>
    <property type="match status" value="1"/>
</dbReference>
<evidence type="ECO:0000313" key="2">
    <source>
        <dbReference type="EMBL" id="SNR60862.1"/>
    </source>
</evidence>